<reference evidence="1" key="2">
    <citation type="journal article" date="2020" name="Nat. Commun.">
        <title>Large-scale genome sequencing of mycorrhizal fungi provides insights into the early evolution of symbiotic traits.</title>
        <authorList>
            <person name="Miyauchi S."/>
            <person name="Kiss E."/>
            <person name="Kuo A."/>
            <person name="Drula E."/>
            <person name="Kohler A."/>
            <person name="Sanchez-Garcia M."/>
            <person name="Morin E."/>
            <person name="Andreopoulos B."/>
            <person name="Barry K.W."/>
            <person name="Bonito G."/>
            <person name="Buee M."/>
            <person name="Carver A."/>
            <person name="Chen C."/>
            <person name="Cichocki N."/>
            <person name="Clum A."/>
            <person name="Culley D."/>
            <person name="Crous P.W."/>
            <person name="Fauchery L."/>
            <person name="Girlanda M."/>
            <person name="Hayes R.D."/>
            <person name="Keri Z."/>
            <person name="LaButti K."/>
            <person name="Lipzen A."/>
            <person name="Lombard V."/>
            <person name="Magnuson J."/>
            <person name="Maillard F."/>
            <person name="Murat C."/>
            <person name="Nolan M."/>
            <person name="Ohm R.A."/>
            <person name="Pangilinan J."/>
            <person name="Pereira M.F."/>
            <person name="Perotto S."/>
            <person name="Peter M."/>
            <person name="Pfister S."/>
            <person name="Riley R."/>
            <person name="Sitrit Y."/>
            <person name="Stielow J.B."/>
            <person name="Szollosi G."/>
            <person name="Zifcakova L."/>
            <person name="Stursova M."/>
            <person name="Spatafora J.W."/>
            <person name="Tedersoo L."/>
            <person name="Vaario L.M."/>
            <person name="Yamada A."/>
            <person name="Yan M."/>
            <person name="Wang P."/>
            <person name="Xu J."/>
            <person name="Bruns T."/>
            <person name="Baldrian P."/>
            <person name="Vilgalys R."/>
            <person name="Dunand C."/>
            <person name="Henrissat B."/>
            <person name="Grigoriev I.V."/>
            <person name="Hibbett D."/>
            <person name="Nagy L.G."/>
            <person name="Martin F.M."/>
        </authorList>
    </citation>
    <scope>NUCLEOTIDE SEQUENCE</scope>
    <source>
        <strain evidence="1">P2</strain>
    </source>
</reference>
<proteinExistence type="predicted"/>
<evidence type="ECO:0000313" key="2">
    <source>
        <dbReference type="Proteomes" id="UP000886501"/>
    </source>
</evidence>
<keyword evidence="2" id="KW-1185">Reference proteome</keyword>
<evidence type="ECO:0000313" key="1">
    <source>
        <dbReference type="EMBL" id="KAF9642309.1"/>
    </source>
</evidence>
<organism evidence="1 2">
    <name type="scientific">Thelephora ganbajun</name>
    <name type="common">Ganba fungus</name>
    <dbReference type="NCBI Taxonomy" id="370292"/>
    <lineage>
        <taxon>Eukaryota</taxon>
        <taxon>Fungi</taxon>
        <taxon>Dikarya</taxon>
        <taxon>Basidiomycota</taxon>
        <taxon>Agaricomycotina</taxon>
        <taxon>Agaricomycetes</taxon>
        <taxon>Thelephorales</taxon>
        <taxon>Thelephoraceae</taxon>
        <taxon>Thelephora</taxon>
    </lineage>
</organism>
<comment type="caution">
    <text evidence="1">The sequence shown here is derived from an EMBL/GenBank/DDBJ whole genome shotgun (WGS) entry which is preliminary data.</text>
</comment>
<accession>A0ACB6YXZ3</accession>
<reference evidence="1" key="1">
    <citation type="submission" date="2019-10" db="EMBL/GenBank/DDBJ databases">
        <authorList>
            <consortium name="DOE Joint Genome Institute"/>
            <person name="Kuo A."/>
            <person name="Miyauchi S."/>
            <person name="Kiss E."/>
            <person name="Drula E."/>
            <person name="Kohler A."/>
            <person name="Sanchez-Garcia M."/>
            <person name="Andreopoulos B."/>
            <person name="Barry K.W."/>
            <person name="Bonito G."/>
            <person name="Buee M."/>
            <person name="Carver A."/>
            <person name="Chen C."/>
            <person name="Cichocki N."/>
            <person name="Clum A."/>
            <person name="Culley D."/>
            <person name="Crous P.W."/>
            <person name="Fauchery L."/>
            <person name="Girlanda M."/>
            <person name="Hayes R."/>
            <person name="Keri Z."/>
            <person name="Labutti K."/>
            <person name="Lipzen A."/>
            <person name="Lombard V."/>
            <person name="Magnuson J."/>
            <person name="Maillard F."/>
            <person name="Morin E."/>
            <person name="Murat C."/>
            <person name="Nolan M."/>
            <person name="Ohm R."/>
            <person name="Pangilinan J."/>
            <person name="Pereira M."/>
            <person name="Perotto S."/>
            <person name="Peter M."/>
            <person name="Riley R."/>
            <person name="Sitrit Y."/>
            <person name="Stielow B."/>
            <person name="Szollosi G."/>
            <person name="Zifcakova L."/>
            <person name="Stursova M."/>
            <person name="Spatafora J.W."/>
            <person name="Tedersoo L."/>
            <person name="Vaario L.-M."/>
            <person name="Yamada A."/>
            <person name="Yan M."/>
            <person name="Wang P."/>
            <person name="Xu J."/>
            <person name="Bruns T."/>
            <person name="Baldrian P."/>
            <person name="Vilgalys R."/>
            <person name="Henrissat B."/>
            <person name="Grigoriev I.V."/>
            <person name="Hibbett D."/>
            <person name="Nagy L.G."/>
            <person name="Martin F.M."/>
        </authorList>
    </citation>
    <scope>NUCLEOTIDE SEQUENCE</scope>
    <source>
        <strain evidence="1">P2</strain>
    </source>
</reference>
<dbReference type="Proteomes" id="UP000886501">
    <property type="component" value="Unassembled WGS sequence"/>
</dbReference>
<name>A0ACB6YXZ3_THEGA</name>
<sequence length="67" mass="7211">MGGESYEADARRLQVGRPRSVVKIQYWEGCSPMGGQLLPGGTPVLQVRLATEILRVDSHSDAGFPAV</sequence>
<gene>
    <name evidence="1" type="ORF">BDM02DRAFT_3124673</name>
</gene>
<dbReference type="EMBL" id="MU118546">
    <property type="protein sequence ID" value="KAF9642309.1"/>
    <property type="molecule type" value="Genomic_DNA"/>
</dbReference>
<protein>
    <submittedName>
        <fullName evidence="1">Uncharacterized protein</fullName>
    </submittedName>
</protein>